<protein>
    <submittedName>
        <fullName evidence="1">Uncharacterized protein</fullName>
    </submittedName>
</protein>
<gene>
    <name evidence="1" type="primary">PLEST002943</name>
    <name evidence="1" type="ORF">PLESTB_001053800</name>
</gene>
<evidence type="ECO:0000313" key="2">
    <source>
        <dbReference type="Proteomes" id="UP001165080"/>
    </source>
</evidence>
<dbReference type="AlphaFoldDB" id="A0A9W6BR25"/>
<sequence>MIDFHDRSAAAGGVVVAAAAAPAAVRGPDTGVAAAAPAAAAGGGGGPTCGCGWLKCLLKLLAAVALGVSRNSYWLLMRGSAPGGFFRRLREAQGGKQVMKYGGR</sequence>
<organism evidence="1 2">
    <name type="scientific">Pleodorina starrii</name>
    <dbReference type="NCBI Taxonomy" id="330485"/>
    <lineage>
        <taxon>Eukaryota</taxon>
        <taxon>Viridiplantae</taxon>
        <taxon>Chlorophyta</taxon>
        <taxon>core chlorophytes</taxon>
        <taxon>Chlorophyceae</taxon>
        <taxon>CS clade</taxon>
        <taxon>Chlamydomonadales</taxon>
        <taxon>Volvocaceae</taxon>
        <taxon>Pleodorina</taxon>
    </lineage>
</organism>
<proteinExistence type="predicted"/>
<comment type="caution">
    <text evidence="1">The sequence shown here is derived from an EMBL/GenBank/DDBJ whole genome shotgun (WGS) entry which is preliminary data.</text>
</comment>
<reference evidence="1 2" key="1">
    <citation type="journal article" date="2023" name="Commun. Biol.">
        <title>Reorganization of the ancestral sex-determining regions during the evolution of trioecy in Pleodorina starrii.</title>
        <authorList>
            <person name="Takahashi K."/>
            <person name="Suzuki S."/>
            <person name="Kawai-Toyooka H."/>
            <person name="Yamamoto K."/>
            <person name="Hamaji T."/>
            <person name="Ootsuki R."/>
            <person name="Yamaguchi H."/>
            <person name="Kawachi M."/>
            <person name="Higashiyama T."/>
            <person name="Nozaki H."/>
        </authorList>
    </citation>
    <scope>NUCLEOTIDE SEQUENCE [LARGE SCALE GENOMIC DNA]</scope>
    <source>
        <strain evidence="1 2">NIES-4479</strain>
    </source>
</reference>
<evidence type="ECO:0000313" key="1">
    <source>
        <dbReference type="EMBL" id="GLC56001.1"/>
    </source>
</evidence>
<name>A0A9W6BR25_9CHLO</name>
<accession>A0A9W6BR25</accession>
<dbReference type="Proteomes" id="UP001165080">
    <property type="component" value="Unassembled WGS sequence"/>
</dbReference>
<dbReference type="EMBL" id="BRXU01000014">
    <property type="protein sequence ID" value="GLC56001.1"/>
    <property type="molecule type" value="Genomic_DNA"/>
</dbReference>
<keyword evidence="2" id="KW-1185">Reference proteome</keyword>